<proteinExistence type="predicted"/>
<gene>
    <name evidence="1" type="ORF">CC84DRAFT_1076353</name>
</gene>
<name>A0A177BX79_9PLEO</name>
<dbReference type="SUPFAM" id="SSF63829">
    <property type="entry name" value="Calcium-dependent phosphotriesterase"/>
    <property type="match status" value="1"/>
</dbReference>
<dbReference type="AlphaFoldDB" id="A0A177BX79"/>
<dbReference type="GeneID" id="28757207"/>
<evidence type="ECO:0000313" key="1">
    <source>
        <dbReference type="EMBL" id="OAG00023.1"/>
    </source>
</evidence>
<dbReference type="InterPro" id="IPR011042">
    <property type="entry name" value="6-blade_b-propeller_TolB-like"/>
</dbReference>
<dbReference type="Gene3D" id="2.120.10.30">
    <property type="entry name" value="TolB, C-terminal domain"/>
    <property type="match status" value="1"/>
</dbReference>
<feature type="non-terminal residue" evidence="1">
    <location>
        <position position="250"/>
    </location>
</feature>
<dbReference type="InParanoid" id="A0A177BX79"/>
<feature type="non-terminal residue" evidence="1">
    <location>
        <position position="1"/>
    </location>
</feature>
<organism evidence="1 2">
    <name type="scientific">Paraphaeosphaeria sporulosa</name>
    <dbReference type="NCBI Taxonomy" id="1460663"/>
    <lineage>
        <taxon>Eukaryota</taxon>
        <taxon>Fungi</taxon>
        <taxon>Dikarya</taxon>
        <taxon>Ascomycota</taxon>
        <taxon>Pezizomycotina</taxon>
        <taxon>Dothideomycetes</taxon>
        <taxon>Pleosporomycetidae</taxon>
        <taxon>Pleosporales</taxon>
        <taxon>Massarineae</taxon>
        <taxon>Didymosphaeriaceae</taxon>
        <taxon>Paraphaeosphaeria</taxon>
    </lineage>
</organism>
<dbReference type="PANTHER" id="PTHR42060">
    <property type="entry name" value="NHL REPEAT-CONTAINING PROTEIN-RELATED"/>
    <property type="match status" value="1"/>
</dbReference>
<evidence type="ECO:0008006" key="3">
    <source>
        <dbReference type="Google" id="ProtNLM"/>
    </source>
</evidence>
<dbReference type="RefSeq" id="XP_018030388.1">
    <property type="nucleotide sequence ID" value="XM_018173721.1"/>
</dbReference>
<accession>A0A177BX79</accession>
<reference evidence="1 2" key="1">
    <citation type="submission" date="2016-05" db="EMBL/GenBank/DDBJ databases">
        <title>Comparative analysis of secretome profiles of manganese(II)-oxidizing ascomycete fungi.</title>
        <authorList>
            <consortium name="DOE Joint Genome Institute"/>
            <person name="Zeiner C.A."/>
            <person name="Purvine S.O."/>
            <person name="Zink E.M."/>
            <person name="Wu S."/>
            <person name="Pasa-Tolic L."/>
            <person name="Chaput D.L."/>
            <person name="Haridas S."/>
            <person name="Grigoriev I.V."/>
            <person name="Santelli C.M."/>
            <person name="Hansel C.M."/>
        </authorList>
    </citation>
    <scope>NUCLEOTIDE SEQUENCE [LARGE SCALE GENOMIC DNA]</scope>
    <source>
        <strain evidence="1 2">AP3s5-JAC2a</strain>
    </source>
</reference>
<dbReference type="InterPro" id="IPR052998">
    <property type="entry name" value="Hetero-Diels-Alderase-like"/>
</dbReference>
<dbReference type="OrthoDB" id="9977941at2759"/>
<protein>
    <recommendedName>
        <fullName evidence="3">SMP-30/Gluconolactonase/LRE-like region domain-containing protein</fullName>
    </recommendedName>
</protein>
<dbReference type="STRING" id="1460663.A0A177BX79"/>
<dbReference type="Proteomes" id="UP000077069">
    <property type="component" value="Unassembled WGS sequence"/>
</dbReference>
<keyword evidence="2" id="KW-1185">Reference proteome</keyword>
<dbReference type="PANTHER" id="PTHR42060:SF1">
    <property type="entry name" value="NHL REPEAT-CONTAINING PROTEIN"/>
    <property type="match status" value="1"/>
</dbReference>
<evidence type="ECO:0000313" key="2">
    <source>
        <dbReference type="Proteomes" id="UP000077069"/>
    </source>
</evidence>
<dbReference type="EMBL" id="KV441560">
    <property type="protein sequence ID" value="OAG00023.1"/>
    <property type="molecule type" value="Genomic_DNA"/>
</dbReference>
<sequence>FAENIAVRPNNHLLITSLSTSALHTLDPYGPNTTTLLPPISNANGISGIAELQPDLFAVSAGLWNTTERRATNETIWTIDFRQAPPAFTKVVEIPETTILNGLTAIPGTSIVLASDSAIGAIYSVDVGKRSYAIAIQDPILTPVGPAPNLGVNGIEVHGSDLYFANSGRGVLGRFPINRAGRATGEAEVVAQFNASVNSAIDDFAIDEGGIAYVAFHPNTIFKVGRGGKTEVVVSGEGEVRDPTSLALGR</sequence>